<feature type="compositionally biased region" description="Basic and acidic residues" evidence="2">
    <location>
        <begin position="235"/>
        <end position="248"/>
    </location>
</feature>
<feature type="compositionally biased region" description="Low complexity" evidence="2">
    <location>
        <begin position="132"/>
        <end position="151"/>
    </location>
</feature>
<comment type="caution">
    <text evidence="4">The sequence shown here is derived from an EMBL/GenBank/DDBJ whole genome shotgun (WGS) entry which is preliminary data.</text>
</comment>
<feature type="compositionally biased region" description="Low complexity" evidence="2">
    <location>
        <begin position="518"/>
        <end position="543"/>
    </location>
</feature>
<feature type="compositionally biased region" description="Acidic residues" evidence="2">
    <location>
        <begin position="1045"/>
        <end position="1054"/>
    </location>
</feature>
<feature type="domain" description="CCHC-type" evidence="3">
    <location>
        <begin position="799"/>
        <end position="815"/>
    </location>
</feature>
<feature type="compositionally biased region" description="Basic and acidic residues" evidence="2">
    <location>
        <begin position="750"/>
        <end position="765"/>
    </location>
</feature>
<feature type="compositionally biased region" description="Acidic residues" evidence="2">
    <location>
        <begin position="963"/>
        <end position="981"/>
    </location>
</feature>
<protein>
    <recommendedName>
        <fullName evidence="3">CCHC-type domain-containing protein</fullName>
    </recommendedName>
</protein>
<feature type="region of interest" description="Disordered" evidence="2">
    <location>
        <begin position="230"/>
        <end position="330"/>
    </location>
</feature>
<sequence>MVRVTRSGAATGPITPASSASRSAEMDASKGTSDNNGKSRSPVESGHRSRSSDVGSVKPHSSQEAAESGQHPLNTAGDVLEGESTTTVVDSPPPVVQHDDDDPYRGQGPDEAPSGFPDLSALDFDAANVGFSTPRRTTRAPSTPSLSPNLSPARWFNADVLKVDEPAEYSRSGPLIDWAESTDDDGPGEIPAGWIKQESVTINLDKLSSAKGNEIYSDQLLHELMSSMTPAQQEIMRRREEALKDMRVHGSSATSSRSSRKSSKSKKSYQHDAAKSEPTAPPSPSTPRIPTELKGKGKAPVDESRKPRVEDYHSDDEDDDDDNGTIRHAPEVAAQIAADAALAKALDTQKWVEDVAPNPKVVLPRPVEKPKASTANLAHGLQPTMNAWTAKDQQEALDADFARREQRRFDRIRELEEEQARVAQRHAELADAIESELNSAGGDVHAPVIAPEPVRFEAKQTPPILVQPVRDEQPPKIERMERPFVRKTPLEQVQPNSLLRQTMNGETSKRKKENNDGPPSSDPSSSSSSTTSSDSDMSSDWSSLGDPPSDVNSDDSKRTKRAKKKAKQKWNLKYLRLKFEQSNAKPEPPFEYNGDAVFSTFEAWAMELRQWTKACYIRPNMRVTRAGKYLTGPARIWYLRVVAKEARNIGDVSDRAFVLRFWANARWRIRQRWAYDGYDPETATWKQLQKAAINYEQSDKIQDAERKTDSHQKEKKPAPFKSSNSNSNSQHGGKRDGQAKPNNGGKSVRWSKDSNADKQRKDPKNNGKGGANNSNNEKRTKNRHNLTKAQLDEYRAQGKCFTCEDTQHLSKDCPKNNSVKPSGQKGSSASISFDEVERLRNLRDGDSLGLYSVLLERIVSSESEPPSSDGEASEEESDLPRPDERYRRREGEGYFEWLRRRIGLDEEDNSDDSDMPQLQEVEPSDDESSDAGSESGYDSDWDDEILRKEFGHVSSLDGTETLSDCDSDDEFFSAYDWEEDPPWMHDEPDTDDDLPPLMDVSDSDESESESDDMPGLQSQSDSSEDSSDSESDASDDLSSWHLESDSGEPEDDNDQPCMITEPGMEKPPVGSVPLSLKERRELWFEEAKWDIGDLLADGAHAMLESLRPYPGDEFATDFKEDELTSRFDVAATETGDYYVWDALHREMTFLPKKLLKIKSFAIGNWYAARCRRMFGLPKTVTARRYQMPIGDLYWGGMQNYLHDVDTVVKENLAGMRISPYKPRNQLEGYFMDVEEIHDGHVSIRAPRDTARVAR</sequence>
<feature type="compositionally biased region" description="Low complexity" evidence="2">
    <location>
        <begin position="860"/>
        <end position="870"/>
    </location>
</feature>
<reference evidence="4 5" key="1">
    <citation type="journal article" date="2024" name="J Genomics">
        <title>Draft genome sequencing and assembly of Favolaschia claudopus CIRM-BRFM 2984 isolated from oak limbs.</title>
        <authorList>
            <person name="Navarro D."/>
            <person name="Drula E."/>
            <person name="Chaduli D."/>
            <person name="Cazenave R."/>
            <person name="Ahrendt S."/>
            <person name="Wang J."/>
            <person name="Lipzen A."/>
            <person name="Daum C."/>
            <person name="Barry K."/>
            <person name="Grigoriev I.V."/>
            <person name="Favel A."/>
            <person name="Rosso M.N."/>
            <person name="Martin F."/>
        </authorList>
    </citation>
    <scope>NUCLEOTIDE SEQUENCE [LARGE SCALE GENOMIC DNA]</scope>
    <source>
        <strain evidence="4 5">CIRM-BRFM 2984</strain>
    </source>
</reference>
<evidence type="ECO:0000256" key="1">
    <source>
        <dbReference type="PROSITE-ProRule" id="PRU00047"/>
    </source>
</evidence>
<feature type="compositionally biased region" description="Polar residues" evidence="2">
    <location>
        <begin position="815"/>
        <end position="831"/>
    </location>
</feature>
<feature type="region of interest" description="Disordered" evidence="2">
    <location>
        <begin position="807"/>
        <end position="831"/>
    </location>
</feature>
<feature type="compositionally biased region" description="Acidic residues" evidence="2">
    <location>
        <begin position="1001"/>
        <end position="1012"/>
    </location>
</feature>
<dbReference type="GO" id="GO:0003676">
    <property type="term" value="F:nucleic acid binding"/>
    <property type="evidence" value="ECO:0007669"/>
    <property type="project" value="InterPro"/>
</dbReference>
<feature type="compositionally biased region" description="Basic and acidic residues" evidence="2">
    <location>
        <begin position="878"/>
        <end position="887"/>
    </location>
</feature>
<feature type="region of interest" description="Disordered" evidence="2">
    <location>
        <begin position="1"/>
        <end position="151"/>
    </location>
</feature>
<feature type="compositionally biased region" description="Basic and acidic residues" evidence="2">
    <location>
        <begin position="291"/>
        <end position="312"/>
    </location>
</feature>
<feature type="compositionally biased region" description="Basic and acidic residues" evidence="2">
    <location>
        <begin position="469"/>
        <end position="484"/>
    </location>
</feature>
<name>A0AAW0BBR7_9AGAR</name>
<feature type="region of interest" description="Disordered" evidence="2">
    <location>
        <begin position="859"/>
        <end position="887"/>
    </location>
</feature>
<dbReference type="GO" id="GO:0008270">
    <property type="term" value="F:zinc ion binding"/>
    <property type="evidence" value="ECO:0007669"/>
    <property type="project" value="UniProtKB-KW"/>
</dbReference>
<organism evidence="4 5">
    <name type="scientific">Favolaschia claudopus</name>
    <dbReference type="NCBI Taxonomy" id="2862362"/>
    <lineage>
        <taxon>Eukaryota</taxon>
        <taxon>Fungi</taxon>
        <taxon>Dikarya</taxon>
        <taxon>Basidiomycota</taxon>
        <taxon>Agaricomycotina</taxon>
        <taxon>Agaricomycetes</taxon>
        <taxon>Agaricomycetidae</taxon>
        <taxon>Agaricales</taxon>
        <taxon>Marasmiineae</taxon>
        <taxon>Mycenaceae</taxon>
        <taxon>Favolaschia</taxon>
    </lineage>
</organism>
<dbReference type="EMBL" id="JAWWNJ010000035">
    <property type="protein sequence ID" value="KAK7023883.1"/>
    <property type="molecule type" value="Genomic_DNA"/>
</dbReference>
<evidence type="ECO:0000313" key="4">
    <source>
        <dbReference type="EMBL" id="KAK7023883.1"/>
    </source>
</evidence>
<dbReference type="InterPro" id="IPR001878">
    <property type="entry name" value="Znf_CCHC"/>
</dbReference>
<dbReference type="Proteomes" id="UP001362999">
    <property type="component" value="Unassembled WGS sequence"/>
</dbReference>
<feature type="region of interest" description="Disordered" evidence="2">
    <location>
        <begin position="459"/>
        <end position="567"/>
    </location>
</feature>
<keyword evidence="1" id="KW-0863">Zinc-finger</keyword>
<accession>A0AAW0BBR7</accession>
<dbReference type="PROSITE" id="PS50158">
    <property type="entry name" value="ZF_CCHC"/>
    <property type="match status" value="1"/>
</dbReference>
<gene>
    <name evidence="4" type="ORF">R3P38DRAFT_3534850</name>
</gene>
<feature type="compositionally biased region" description="Acidic residues" evidence="2">
    <location>
        <begin position="905"/>
        <end position="914"/>
    </location>
</feature>
<evidence type="ECO:0000313" key="5">
    <source>
        <dbReference type="Proteomes" id="UP001362999"/>
    </source>
</evidence>
<feature type="compositionally biased region" description="Polar residues" evidence="2">
    <location>
        <begin position="30"/>
        <end position="39"/>
    </location>
</feature>
<keyword evidence="1" id="KW-0862">Zinc</keyword>
<evidence type="ECO:0000259" key="3">
    <source>
        <dbReference type="PROSITE" id="PS50158"/>
    </source>
</evidence>
<keyword evidence="1" id="KW-0479">Metal-binding</keyword>
<feature type="compositionally biased region" description="Polar residues" evidence="2">
    <location>
        <begin position="491"/>
        <end position="506"/>
    </location>
</feature>
<evidence type="ECO:0000256" key="2">
    <source>
        <dbReference type="SAM" id="MobiDB-lite"/>
    </source>
</evidence>
<feature type="compositionally biased region" description="Basic residues" evidence="2">
    <location>
        <begin position="258"/>
        <end position="268"/>
    </location>
</feature>
<feature type="region of interest" description="Disordered" evidence="2">
    <location>
        <begin position="900"/>
        <end position="1072"/>
    </location>
</feature>
<feature type="compositionally biased region" description="Basic and acidic residues" evidence="2">
    <location>
        <begin position="700"/>
        <end position="717"/>
    </location>
</feature>
<proteinExistence type="predicted"/>
<feature type="region of interest" description="Disordered" evidence="2">
    <location>
        <begin position="700"/>
        <end position="784"/>
    </location>
</feature>
<dbReference type="AlphaFoldDB" id="A0AAW0BBR7"/>
<keyword evidence="5" id="KW-1185">Reference proteome</keyword>
<feature type="compositionally biased region" description="Acidic residues" evidence="2">
    <location>
        <begin position="313"/>
        <end position="323"/>
    </location>
</feature>
<feature type="compositionally biased region" description="Basic residues" evidence="2">
    <location>
        <begin position="558"/>
        <end position="567"/>
    </location>
</feature>
<feature type="compositionally biased region" description="Acidic residues" evidence="2">
    <location>
        <begin position="1022"/>
        <end position="1035"/>
    </location>
</feature>